<dbReference type="EMBL" id="OU963907">
    <property type="protein sequence ID" value="CAH0399576.1"/>
    <property type="molecule type" value="Genomic_DNA"/>
</dbReference>
<sequence>MTLTPNQTCDEEGFIKVERKKRKPACRNLCGVAPTGPNHLLHPAILTTPLYVSRMHYSTKEEEIAEYLRVKTKFSLRVAWLESRHNVNFNSFVVKVPTEHLATFMKEELWPEGVVFRRFRGRLPDTTTRHTPLTLLCSNTTPTQHRPKLGRLLSVHAATASRHPAVHAPKAS</sequence>
<accession>A0ABN8AU92</accession>
<keyword evidence="2" id="KW-1185">Reference proteome</keyword>
<reference evidence="1" key="1">
    <citation type="submission" date="2021-12" db="EMBL/GenBank/DDBJ databases">
        <authorList>
            <person name="King R."/>
        </authorList>
    </citation>
    <scope>NUCLEOTIDE SEQUENCE</scope>
</reference>
<dbReference type="Proteomes" id="UP001153292">
    <property type="component" value="Chromosome 14"/>
</dbReference>
<protein>
    <submittedName>
        <fullName evidence="1">Uncharacterized protein</fullName>
    </submittedName>
</protein>
<gene>
    <name evidence="1" type="ORF">CHILSU_LOCUS2726</name>
</gene>
<evidence type="ECO:0000313" key="2">
    <source>
        <dbReference type="Proteomes" id="UP001153292"/>
    </source>
</evidence>
<name>A0ABN8AU92_CHISP</name>
<evidence type="ECO:0000313" key="1">
    <source>
        <dbReference type="EMBL" id="CAH0399576.1"/>
    </source>
</evidence>
<organism evidence="1 2">
    <name type="scientific">Chilo suppressalis</name>
    <name type="common">Asiatic rice borer moth</name>
    <dbReference type="NCBI Taxonomy" id="168631"/>
    <lineage>
        <taxon>Eukaryota</taxon>
        <taxon>Metazoa</taxon>
        <taxon>Ecdysozoa</taxon>
        <taxon>Arthropoda</taxon>
        <taxon>Hexapoda</taxon>
        <taxon>Insecta</taxon>
        <taxon>Pterygota</taxon>
        <taxon>Neoptera</taxon>
        <taxon>Endopterygota</taxon>
        <taxon>Lepidoptera</taxon>
        <taxon>Glossata</taxon>
        <taxon>Ditrysia</taxon>
        <taxon>Pyraloidea</taxon>
        <taxon>Crambidae</taxon>
        <taxon>Crambinae</taxon>
        <taxon>Chilo</taxon>
    </lineage>
</organism>
<proteinExistence type="predicted"/>